<keyword evidence="4 7" id="KW-0560">Oxidoreductase</keyword>
<dbReference type="AlphaFoldDB" id="A0A3N0CPH8"/>
<dbReference type="Proteomes" id="UP000267128">
    <property type="component" value="Unassembled WGS sequence"/>
</dbReference>
<sequence>MNVDDPILSWPFDRATALTPPVEHAALRREGCPMAKVSLWSGEDAWLATSHADVQAVLGDPGFSSDPHKPGVLPSPSEAALTFWKVKGTFDKTDPPEHDHERRMVQTEFLVKRVRSYRPFLERVTDDLLDAIEAAEQPVDLVTMLGDVVPALITCEMMGLPPADAGFLRASLATFMSQASTPEQSAAAMTALIDYFDAVVADRERTERDDLASRLVHAQLVPGHLSREGTRRMLLDLLIGGLDTTSSMIALGTVLLLENPDQAALLDADPALWPGAVEELLRYLTIAQFIGSRSATADIDVNGTPIAAGDGVFASLLAANWDPKVFPDPEVLDVTRAPGKHVAFGYGVHQCLGQALARLELDVVLSKLFARFPSMRLVTPPDDLRFNRTTIHTALEVLVDVHGSHR</sequence>
<dbReference type="Pfam" id="PF00067">
    <property type="entry name" value="p450"/>
    <property type="match status" value="1"/>
</dbReference>
<dbReference type="InterPro" id="IPR001128">
    <property type="entry name" value="Cyt_P450"/>
</dbReference>
<dbReference type="PRINTS" id="PR00359">
    <property type="entry name" value="BP450"/>
</dbReference>
<dbReference type="InterPro" id="IPR036396">
    <property type="entry name" value="Cyt_P450_sf"/>
</dbReference>
<evidence type="ECO:0000256" key="5">
    <source>
        <dbReference type="ARBA" id="ARBA00023004"/>
    </source>
</evidence>
<evidence type="ECO:0000256" key="7">
    <source>
        <dbReference type="RuleBase" id="RU000461"/>
    </source>
</evidence>
<dbReference type="RefSeq" id="WP_123226471.1">
    <property type="nucleotide sequence ID" value="NZ_RJSE01000003.1"/>
</dbReference>
<dbReference type="GO" id="GO:0020037">
    <property type="term" value="F:heme binding"/>
    <property type="evidence" value="ECO:0007669"/>
    <property type="project" value="InterPro"/>
</dbReference>
<dbReference type="GO" id="GO:0004497">
    <property type="term" value="F:monooxygenase activity"/>
    <property type="evidence" value="ECO:0007669"/>
    <property type="project" value="UniProtKB-KW"/>
</dbReference>
<dbReference type="GO" id="GO:0016705">
    <property type="term" value="F:oxidoreductase activity, acting on paired donors, with incorporation or reduction of molecular oxygen"/>
    <property type="evidence" value="ECO:0007669"/>
    <property type="project" value="InterPro"/>
</dbReference>
<accession>A0A3N0CPH8</accession>
<dbReference type="PANTHER" id="PTHR46696">
    <property type="entry name" value="P450, PUTATIVE (EUROFUNG)-RELATED"/>
    <property type="match status" value="1"/>
</dbReference>
<evidence type="ECO:0000313" key="8">
    <source>
        <dbReference type="EMBL" id="RNL65368.1"/>
    </source>
</evidence>
<dbReference type="CDD" id="cd11030">
    <property type="entry name" value="CYP105-like"/>
    <property type="match status" value="1"/>
</dbReference>
<dbReference type="FunFam" id="1.10.630.10:FF:000018">
    <property type="entry name" value="Cytochrome P450 monooxygenase"/>
    <property type="match status" value="1"/>
</dbReference>
<dbReference type="EMBL" id="RJSE01000003">
    <property type="protein sequence ID" value="RNL65368.1"/>
    <property type="molecule type" value="Genomic_DNA"/>
</dbReference>
<dbReference type="PRINTS" id="PR00385">
    <property type="entry name" value="P450"/>
</dbReference>
<keyword evidence="6 7" id="KW-0503">Monooxygenase</keyword>
<protein>
    <submittedName>
        <fullName evidence="8">Cytochrome P450</fullName>
    </submittedName>
</protein>
<evidence type="ECO:0000256" key="6">
    <source>
        <dbReference type="ARBA" id="ARBA00023033"/>
    </source>
</evidence>
<evidence type="ECO:0000256" key="3">
    <source>
        <dbReference type="ARBA" id="ARBA00022723"/>
    </source>
</evidence>
<evidence type="ECO:0000313" key="9">
    <source>
        <dbReference type="Proteomes" id="UP000267128"/>
    </source>
</evidence>
<evidence type="ECO:0000256" key="4">
    <source>
        <dbReference type="ARBA" id="ARBA00023002"/>
    </source>
</evidence>
<dbReference type="OrthoDB" id="502624at2"/>
<comment type="caution">
    <text evidence="8">The sequence shown here is derived from an EMBL/GenBank/DDBJ whole genome shotgun (WGS) entry which is preliminary data.</text>
</comment>
<dbReference type="PANTHER" id="PTHR46696:SF1">
    <property type="entry name" value="CYTOCHROME P450 YJIB-RELATED"/>
    <property type="match status" value="1"/>
</dbReference>
<comment type="similarity">
    <text evidence="1 7">Belongs to the cytochrome P450 family.</text>
</comment>
<dbReference type="GO" id="GO:0005506">
    <property type="term" value="F:iron ion binding"/>
    <property type="evidence" value="ECO:0007669"/>
    <property type="project" value="InterPro"/>
</dbReference>
<gene>
    <name evidence="8" type="ORF">EFK50_05265</name>
</gene>
<dbReference type="PROSITE" id="PS00086">
    <property type="entry name" value="CYTOCHROME_P450"/>
    <property type="match status" value="1"/>
</dbReference>
<proteinExistence type="inferred from homology"/>
<keyword evidence="9" id="KW-1185">Reference proteome</keyword>
<dbReference type="SUPFAM" id="SSF48264">
    <property type="entry name" value="Cytochrome P450"/>
    <property type="match status" value="1"/>
</dbReference>
<keyword evidence="2 7" id="KW-0349">Heme</keyword>
<name>A0A3N0CPH8_9ACTN</name>
<keyword evidence="5 7" id="KW-0408">Iron</keyword>
<dbReference type="InterPro" id="IPR017972">
    <property type="entry name" value="Cyt_P450_CS"/>
</dbReference>
<evidence type="ECO:0000256" key="2">
    <source>
        <dbReference type="ARBA" id="ARBA00022617"/>
    </source>
</evidence>
<organism evidence="8 9">
    <name type="scientific">Nocardioides marmoriginsengisoli</name>
    <dbReference type="NCBI Taxonomy" id="661483"/>
    <lineage>
        <taxon>Bacteria</taxon>
        <taxon>Bacillati</taxon>
        <taxon>Actinomycetota</taxon>
        <taxon>Actinomycetes</taxon>
        <taxon>Propionibacteriales</taxon>
        <taxon>Nocardioidaceae</taxon>
        <taxon>Nocardioides</taxon>
    </lineage>
</organism>
<evidence type="ECO:0000256" key="1">
    <source>
        <dbReference type="ARBA" id="ARBA00010617"/>
    </source>
</evidence>
<reference evidence="8 9" key="1">
    <citation type="submission" date="2018-11" db="EMBL/GenBank/DDBJ databases">
        <authorList>
            <person name="Li F."/>
        </authorList>
    </citation>
    <scope>NUCLEOTIDE SEQUENCE [LARGE SCALE GENOMIC DNA]</scope>
    <source>
        <strain evidence="8 9">Gsoil 097</strain>
    </source>
</reference>
<keyword evidence="3 7" id="KW-0479">Metal-binding</keyword>
<dbReference type="Gene3D" id="1.10.630.10">
    <property type="entry name" value="Cytochrome P450"/>
    <property type="match status" value="1"/>
</dbReference>
<dbReference type="InterPro" id="IPR002397">
    <property type="entry name" value="Cyt_P450_B"/>
</dbReference>